<dbReference type="GO" id="GO:0000712">
    <property type="term" value="P:resolution of meiotic recombination intermediates"/>
    <property type="evidence" value="ECO:0007669"/>
    <property type="project" value="TreeGrafter"/>
</dbReference>
<keyword evidence="3" id="KW-0540">Nuclease</keyword>
<dbReference type="OrthoDB" id="361020at2759"/>
<dbReference type="EMBL" id="KV784358">
    <property type="protein sequence ID" value="OEU16773.1"/>
    <property type="molecule type" value="Genomic_DNA"/>
</dbReference>
<evidence type="ECO:0000256" key="8">
    <source>
        <dbReference type="ARBA" id="ARBA00023204"/>
    </source>
</evidence>
<dbReference type="SMART" id="SM00891">
    <property type="entry name" value="ERCC4"/>
    <property type="match status" value="1"/>
</dbReference>
<evidence type="ECO:0000256" key="1">
    <source>
        <dbReference type="ARBA" id="ARBA00004123"/>
    </source>
</evidence>
<protein>
    <recommendedName>
        <fullName evidence="11">ERCC4 domain-containing protein</fullName>
    </recommendedName>
</protein>
<dbReference type="GO" id="GO:0000724">
    <property type="term" value="P:double-strand break repair via homologous recombination"/>
    <property type="evidence" value="ECO:0007669"/>
    <property type="project" value="TreeGrafter"/>
</dbReference>
<dbReference type="InterPro" id="IPR006166">
    <property type="entry name" value="ERCC4_domain"/>
</dbReference>
<evidence type="ECO:0000313" key="13">
    <source>
        <dbReference type="Proteomes" id="UP000095751"/>
    </source>
</evidence>
<dbReference type="CDD" id="cd20078">
    <property type="entry name" value="XPF_nuclease_XPF_euk"/>
    <property type="match status" value="1"/>
</dbReference>
<dbReference type="InterPro" id="IPR010994">
    <property type="entry name" value="RuvA_2-like"/>
</dbReference>
<dbReference type="KEGG" id="fcy:FRACYDRAFT_208467"/>
<dbReference type="InterPro" id="IPR011335">
    <property type="entry name" value="Restrct_endonuc-II-like"/>
</dbReference>
<keyword evidence="9" id="KW-0539">Nucleus</keyword>
<dbReference type="SUPFAM" id="SSF52980">
    <property type="entry name" value="Restriction endonuclease-like"/>
    <property type="match status" value="1"/>
</dbReference>
<dbReference type="GO" id="GO:0003697">
    <property type="term" value="F:single-stranded DNA binding"/>
    <property type="evidence" value="ECO:0007669"/>
    <property type="project" value="TreeGrafter"/>
</dbReference>
<evidence type="ECO:0000256" key="2">
    <source>
        <dbReference type="ARBA" id="ARBA00010015"/>
    </source>
</evidence>
<gene>
    <name evidence="12" type="ORF">FRACYDRAFT_208467</name>
</gene>
<dbReference type="Pfam" id="PF02732">
    <property type="entry name" value="ERCC4"/>
    <property type="match status" value="1"/>
</dbReference>
<organism evidence="12 13">
    <name type="scientific">Fragilariopsis cylindrus CCMP1102</name>
    <dbReference type="NCBI Taxonomy" id="635003"/>
    <lineage>
        <taxon>Eukaryota</taxon>
        <taxon>Sar</taxon>
        <taxon>Stramenopiles</taxon>
        <taxon>Ochrophyta</taxon>
        <taxon>Bacillariophyta</taxon>
        <taxon>Bacillariophyceae</taxon>
        <taxon>Bacillariophycidae</taxon>
        <taxon>Bacillariales</taxon>
        <taxon>Bacillariaceae</taxon>
        <taxon>Fragilariopsis</taxon>
    </lineage>
</organism>
<feature type="compositionally biased region" description="Basic and acidic residues" evidence="10">
    <location>
        <begin position="11"/>
        <end position="23"/>
    </location>
</feature>
<feature type="region of interest" description="Disordered" evidence="10">
    <location>
        <begin position="1"/>
        <end position="30"/>
    </location>
</feature>
<comment type="subcellular location">
    <subcellularLocation>
        <location evidence="1">Nucleus</location>
    </subcellularLocation>
</comment>
<dbReference type="PANTHER" id="PTHR10150">
    <property type="entry name" value="DNA REPAIR ENDONUCLEASE XPF"/>
    <property type="match status" value="1"/>
</dbReference>
<sequence length="967" mass="109821">MTRTANNTNKRSRDNGGKGDSNGRKKKKVEQPLIPDGILPSYLATAFGEIYDNDGLAIFGSGLGWLSLMAAFVRFYADTEEGHLSIIQEEEKFSTGRVMTTKKPLVLVLGLRDEEHQTLKTMLENWGTPGETMPTIITNESGQGKDRAQLYQRGGIFCVTSRILIVDLLDNTLSAKDVDGMLIGHADKVNNDSTEAFIIRIYTSQKRRDRCFIKAFTDSPEYLLSGFAKVDKTLKALQVRHLYLYPRFHDAVKNELEQNTPHVQELHQDLSPSMKEIQTAIVTAVQACMKQLKKSTPFVEWVSDDFAIENCVTSAFDRAVTRQLEKDWHRLSFSIKQLVTDLKTLRTLFSSLIQYDCISFWKLISSIKTLSAASRNPSLWLLTDAANLIFQRAKERMYKIHRDKPTKDLPQPVGRLIPILEENPKWRLLKKVLLEIEETEKKQQQQRSQSDSRDQTPATIMVVVKDDRTVDVVKSYLVKGRDWTMTKRWLNYLEQYNDRRSIVTGKMSEESRLLLEEESRVRNILFRKKKSRDMTGSNEDRERQAILEEAVEETEHDIEKSRKTTAEELIVEEQEEEDGTYNNMFQPFFIEEPRVIIKSLSSIDSTAVGLVLADLAPDHVVLYDFDISLVRSIEVYAALNPLRKENRLQVYFLMFAASSEQKVFTKALEREQSAFERLINHKQTMPPPVLQVEGTQEMQQALANGSVAGTYKNGTLPLSMDTRRGAGKAKAEKRDIAVDVREFRSALPSILHRSGMRLAPVTLIVGDFILSNVHCVERKSLSDLFGSLSNGRLYDQAVAMSKYYACPCLLIEFDPAKSFCLQNSNELGMDIKTDSVCSKIATLTSSFPKLRILWSRTPHETLRLFKELKVNHDEVDVAKAIEVGKSESLDVLLQTEKISKGDGVEDDDEEDEINEAGRDMLLHLPGVNVHIARKIMQECDSLSDLIAMNRDQLRALAGPVPGQKLFT</sequence>
<evidence type="ECO:0000256" key="3">
    <source>
        <dbReference type="ARBA" id="ARBA00022722"/>
    </source>
</evidence>
<dbReference type="AlphaFoldDB" id="A0A1E7FG60"/>
<evidence type="ECO:0000256" key="4">
    <source>
        <dbReference type="ARBA" id="ARBA00022759"/>
    </source>
</evidence>
<dbReference type="Gene3D" id="3.40.50.10130">
    <property type="match status" value="1"/>
</dbReference>
<keyword evidence="5" id="KW-0227">DNA damage</keyword>
<proteinExistence type="inferred from homology"/>
<keyword evidence="8" id="KW-0234">DNA repair</keyword>
<dbReference type="PANTHER" id="PTHR10150:SF0">
    <property type="entry name" value="DNA REPAIR ENDONUCLEASE XPF"/>
    <property type="match status" value="1"/>
</dbReference>
<dbReference type="FunFam" id="3.40.50.10130:FF:000002">
    <property type="entry name" value="DNA repair endonuclease XPF"/>
    <property type="match status" value="1"/>
</dbReference>
<dbReference type="SUPFAM" id="SSF47781">
    <property type="entry name" value="RuvA domain 2-like"/>
    <property type="match status" value="1"/>
</dbReference>
<evidence type="ECO:0000256" key="9">
    <source>
        <dbReference type="ARBA" id="ARBA00023242"/>
    </source>
</evidence>
<evidence type="ECO:0000256" key="10">
    <source>
        <dbReference type="SAM" id="MobiDB-lite"/>
    </source>
</evidence>
<keyword evidence="4" id="KW-0255">Endonuclease</keyword>
<dbReference type="InParanoid" id="A0A1E7FG60"/>
<name>A0A1E7FG60_9STRA</name>
<comment type="similarity">
    <text evidence="2">Belongs to the XPF family.</text>
</comment>
<keyword evidence="6" id="KW-0378">Hydrolase</keyword>
<dbReference type="Proteomes" id="UP000095751">
    <property type="component" value="Unassembled WGS sequence"/>
</dbReference>
<keyword evidence="7" id="KW-0238">DNA-binding</keyword>
<dbReference type="Gene3D" id="1.10.150.20">
    <property type="entry name" value="5' to 3' exonuclease, C-terminal subdomain"/>
    <property type="match status" value="1"/>
</dbReference>
<feature type="domain" description="ERCC4" evidence="11">
    <location>
        <begin position="735"/>
        <end position="815"/>
    </location>
</feature>
<keyword evidence="13" id="KW-1185">Reference proteome</keyword>
<accession>A0A1E7FG60</accession>
<evidence type="ECO:0000313" key="12">
    <source>
        <dbReference type="EMBL" id="OEU16773.1"/>
    </source>
</evidence>
<evidence type="ECO:0000256" key="5">
    <source>
        <dbReference type="ARBA" id="ARBA00022763"/>
    </source>
</evidence>
<reference evidence="12 13" key="1">
    <citation type="submission" date="2016-09" db="EMBL/GenBank/DDBJ databases">
        <title>Extensive genetic diversity and differential bi-allelic expression allows diatom success in the polar Southern Ocean.</title>
        <authorList>
            <consortium name="DOE Joint Genome Institute"/>
            <person name="Mock T."/>
            <person name="Otillar R.P."/>
            <person name="Strauss J."/>
            <person name="Dupont C."/>
            <person name="Frickenhaus S."/>
            <person name="Maumus F."/>
            <person name="Mcmullan M."/>
            <person name="Sanges R."/>
            <person name="Schmutz J."/>
            <person name="Toseland A."/>
            <person name="Valas R."/>
            <person name="Veluchamy A."/>
            <person name="Ward B.J."/>
            <person name="Allen A."/>
            <person name="Barry K."/>
            <person name="Falciatore A."/>
            <person name="Ferrante M."/>
            <person name="Fortunato A.E."/>
            <person name="Gloeckner G."/>
            <person name="Gruber A."/>
            <person name="Hipkin R."/>
            <person name="Janech M."/>
            <person name="Kroth P."/>
            <person name="Leese F."/>
            <person name="Lindquist E."/>
            <person name="Lyon B.R."/>
            <person name="Martin J."/>
            <person name="Mayer C."/>
            <person name="Parker M."/>
            <person name="Quesneville H."/>
            <person name="Raymond J."/>
            <person name="Uhlig C."/>
            <person name="Valentin K.U."/>
            <person name="Worden A.Z."/>
            <person name="Armbrust E.V."/>
            <person name="Bowler C."/>
            <person name="Green B."/>
            <person name="Moulton V."/>
            <person name="Van Oosterhout C."/>
            <person name="Grigoriev I."/>
        </authorList>
    </citation>
    <scope>NUCLEOTIDE SEQUENCE [LARGE SCALE GENOMIC DNA]</scope>
    <source>
        <strain evidence="12 13">CCMP1102</strain>
    </source>
</reference>
<dbReference type="GO" id="GO:0000110">
    <property type="term" value="C:nucleotide-excision repair factor 1 complex"/>
    <property type="evidence" value="ECO:0007669"/>
    <property type="project" value="TreeGrafter"/>
</dbReference>
<dbReference type="GO" id="GO:1901255">
    <property type="term" value="P:nucleotide-excision repair involved in interstrand cross-link repair"/>
    <property type="evidence" value="ECO:0007669"/>
    <property type="project" value="TreeGrafter"/>
</dbReference>
<evidence type="ECO:0000256" key="7">
    <source>
        <dbReference type="ARBA" id="ARBA00023125"/>
    </source>
</evidence>
<dbReference type="GO" id="GO:0003684">
    <property type="term" value="F:damaged DNA binding"/>
    <property type="evidence" value="ECO:0007669"/>
    <property type="project" value="TreeGrafter"/>
</dbReference>
<dbReference type="GO" id="GO:0000014">
    <property type="term" value="F:single-stranded DNA endodeoxyribonuclease activity"/>
    <property type="evidence" value="ECO:0007669"/>
    <property type="project" value="TreeGrafter"/>
</dbReference>
<dbReference type="InterPro" id="IPR047520">
    <property type="entry name" value="XPF_nuclease"/>
</dbReference>
<evidence type="ECO:0000259" key="11">
    <source>
        <dbReference type="SMART" id="SM00891"/>
    </source>
</evidence>
<evidence type="ECO:0000256" key="6">
    <source>
        <dbReference type="ARBA" id="ARBA00022801"/>
    </source>
</evidence>